<protein>
    <submittedName>
        <fullName evidence="3">Uncharacterized protein</fullName>
    </submittedName>
</protein>
<keyword evidence="2" id="KW-1185">Reference proteome</keyword>
<dbReference type="WBParaSite" id="Hba_18942">
    <property type="protein sequence ID" value="Hba_18942"/>
    <property type="gene ID" value="Hba_18942"/>
</dbReference>
<dbReference type="AlphaFoldDB" id="A0A1I7XMC9"/>
<feature type="compositionally biased region" description="Basic and acidic residues" evidence="1">
    <location>
        <begin position="1"/>
        <end position="17"/>
    </location>
</feature>
<accession>A0A1I7XMC9</accession>
<evidence type="ECO:0000313" key="3">
    <source>
        <dbReference type="WBParaSite" id="Hba_18942"/>
    </source>
</evidence>
<feature type="region of interest" description="Disordered" evidence="1">
    <location>
        <begin position="1"/>
        <end position="27"/>
    </location>
</feature>
<organism evidence="2 3">
    <name type="scientific">Heterorhabditis bacteriophora</name>
    <name type="common">Entomopathogenic nematode worm</name>
    <dbReference type="NCBI Taxonomy" id="37862"/>
    <lineage>
        <taxon>Eukaryota</taxon>
        <taxon>Metazoa</taxon>
        <taxon>Ecdysozoa</taxon>
        <taxon>Nematoda</taxon>
        <taxon>Chromadorea</taxon>
        <taxon>Rhabditida</taxon>
        <taxon>Rhabditina</taxon>
        <taxon>Rhabditomorpha</taxon>
        <taxon>Strongyloidea</taxon>
        <taxon>Heterorhabditidae</taxon>
        <taxon>Heterorhabditis</taxon>
    </lineage>
</organism>
<proteinExistence type="predicted"/>
<name>A0A1I7XMC9_HETBA</name>
<evidence type="ECO:0000313" key="2">
    <source>
        <dbReference type="Proteomes" id="UP000095283"/>
    </source>
</evidence>
<reference evidence="3" key="1">
    <citation type="submission" date="2016-11" db="UniProtKB">
        <authorList>
            <consortium name="WormBaseParasite"/>
        </authorList>
    </citation>
    <scope>IDENTIFICATION</scope>
</reference>
<evidence type="ECO:0000256" key="1">
    <source>
        <dbReference type="SAM" id="MobiDB-lite"/>
    </source>
</evidence>
<dbReference type="Proteomes" id="UP000095283">
    <property type="component" value="Unplaced"/>
</dbReference>
<sequence length="91" mass="10549">MREQTVRRSTRDYVTKGERRKHNKGDATQQLIRTHTNRKTLIHKNAPVTETTERVINGRGVAMLAFSHLANVPRGFERTPTDTSRLTKFNF</sequence>